<protein>
    <submittedName>
        <fullName evidence="2">Uncharacterized protein</fullName>
    </submittedName>
</protein>
<name>A0A4Z1HQZ3_9HELO</name>
<feature type="region of interest" description="Disordered" evidence="1">
    <location>
        <begin position="1"/>
        <end position="92"/>
    </location>
</feature>
<dbReference type="AlphaFoldDB" id="A0A4Z1HQZ3"/>
<evidence type="ECO:0000313" key="2">
    <source>
        <dbReference type="EMBL" id="TGO47363.1"/>
    </source>
</evidence>
<sequence>MPTSSGSDSQKGRKDYLSGKPTVLSNRSQETPPVTAQPDQRLPVAPPISDNTPQQSSVNDDQHQARNVATGHNPEAVRPFNLPILPSQRPNPQNLFADPFKWQLLPGEPLSPLGGSRLTEDIWRPQSYTKYSNTRNNGVAHGTPLSQDIWKPQSYARDGDRDSHGSRLFTPTPNPRGATSRMNRVNSNQQIPPSAHAVPPTNDRFAQRLPPLAPAAPKPNMTYASRFPSSSEASQAANVRSAPRFPIPSQTNPTTNISSATRQSLSTPAVPQHPRSAQAIPHPNVSSAPQPPVQAPTTTLDYIPSEKAEELRDRLFKLTSDYQRLYSVFMPSGDASPNAARWKSVDIDLPYLFEVRQQVINFLVTTKRFENGEEVKDLQGFKESQKSFFKNLEEAVAHVIERMTWLRRDLEGPDGYAYQHRNWYYQAIGNNPRSTCLPSVKENEGIEGGDGGDGGNAGDGGESIDKATRNGDEHGNLVSPSLDSEDEREMREKKRMRM</sequence>
<organism evidence="2 3">
    <name type="scientific">Botryotinia convoluta</name>
    <dbReference type="NCBI Taxonomy" id="54673"/>
    <lineage>
        <taxon>Eukaryota</taxon>
        <taxon>Fungi</taxon>
        <taxon>Dikarya</taxon>
        <taxon>Ascomycota</taxon>
        <taxon>Pezizomycotina</taxon>
        <taxon>Leotiomycetes</taxon>
        <taxon>Helotiales</taxon>
        <taxon>Sclerotiniaceae</taxon>
        <taxon>Botryotinia</taxon>
    </lineage>
</organism>
<feature type="region of interest" description="Disordered" evidence="1">
    <location>
        <begin position="436"/>
        <end position="498"/>
    </location>
</feature>
<evidence type="ECO:0000313" key="3">
    <source>
        <dbReference type="Proteomes" id="UP000297527"/>
    </source>
</evidence>
<gene>
    <name evidence="2" type="ORF">BCON_0281g00080</name>
</gene>
<accession>A0A4Z1HQZ3</accession>
<feature type="compositionally biased region" description="Gly residues" evidence="1">
    <location>
        <begin position="446"/>
        <end position="461"/>
    </location>
</feature>
<feature type="compositionally biased region" description="Polar residues" evidence="1">
    <location>
        <begin position="227"/>
        <end position="238"/>
    </location>
</feature>
<feature type="compositionally biased region" description="Basic and acidic residues" evidence="1">
    <location>
        <begin position="463"/>
        <end position="475"/>
    </location>
</feature>
<feature type="region of interest" description="Disordered" evidence="1">
    <location>
        <begin position="134"/>
        <end position="298"/>
    </location>
</feature>
<dbReference type="EMBL" id="PQXN01000280">
    <property type="protein sequence ID" value="TGO47363.1"/>
    <property type="molecule type" value="Genomic_DNA"/>
</dbReference>
<dbReference type="OrthoDB" id="3533859at2759"/>
<feature type="compositionally biased region" description="Polar residues" evidence="1">
    <location>
        <begin position="180"/>
        <end position="192"/>
    </location>
</feature>
<comment type="caution">
    <text evidence="2">The sequence shown here is derived from an EMBL/GenBank/DDBJ whole genome shotgun (WGS) entry which is preliminary data.</text>
</comment>
<reference evidence="2 3" key="1">
    <citation type="submission" date="2017-12" db="EMBL/GenBank/DDBJ databases">
        <title>Comparative genomics of Botrytis spp.</title>
        <authorList>
            <person name="Valero-Jimenez C.A."/>
            <person name="Tapia P."/>
            <person name="Veloso J."/>
            <person name="Silva-Moreno E."/>
            <person name="Staats M."/>
            <person name="Valdes J.H."/>
            <person name="Van Kan J.A.L."/>
        </authorList>
    </citation>
    <scope>NUCLEOTIDE SEQUENCE [LARGE SCALE GENOMIC DNA]</scope>
    <source>
        <strain evidence="2 3">MUCL11595</strain>
    </source>
</reference>
<keyword evidence="3" id="KW-1185">Reference proteome</keyword>
<proteinExistence type="predicted"/>
<feature type="compositionally biased region" description="Polar residues" evidence="1">
    <location>
        <begin position="248"/>
        <end position="269"/>
    </location>
</feature>
<evidence type="ECO:0000256" key="1">
    <source>
        <dbReference type="SAM" id="MobiDB-lite"/>
    </source>
</evidence>
<dbReference type="Proteomes" id="UP000297527">
    <property type="component" value="Unassembled WGS sequence"/>
</dbReference>
<feature type="compositionally biased region" description="Polar residues" evidence="1">
    <location>
        <begin position="23"/>
        <end position="38"/>
    </location>
</feature>
<feature type="compositionally biased region" description="Polar residues" evidence="1">
    <location>
        <begin position="49"/>
        <end position="59"/>
    </location>
</feature>